<protein>
    <recommendedName>
        <fullName evidence="1">Tc1-like transposase DDE domain-containing protein</fullName>
    </recommendedName>
</protein>
<gene>
    <name evidence="2" type="ORF">AVEN_154908_1</name>
</gene>
<feature type="domain" description="Tc1-like transposase DDE" evidence="1">
    <location>
        <begin position="15"/>
        <end position="64"/>
    </location>
</feature>
<reference evidence="2 3" key="1">
    <citation type="journal article" date="2019" name="Sci. Rep.">
        <title>Orb-weaving spider Araneus ventricosus genome elucidates the spidroin gene catalogue.</title>
        <authorList>
            <person name="Kono N."/>
            <person name="Nakamura H."/>
            <person name="Ohtoshi R."/>
            <person name="Moran D.A.P."/>
            <person name="Shinohara A."/>
            <person name="Yoshida Y."/>
            <person name="Fujiwara M."/>
            <person name="Mori M."/>
            <person name="Tomita M."/>
            <person name="Arakawa K."/>
        </authorList>
    </citation>
    <scope>NUCLEOTIDE SEQUENCE [LARGE SCALE GENOMIC DNA]</scope>
</reference>
<dbReference type="OrthoDB" id="6437317at2759"/>
<dbReference type="Proteomes" id="UP000499080">
    <property type="component" value="Unassembled WGS sequence"/>
</dbReference>
<dbReference type="GO" id="GO:0003676">
    <property type="term" value="F:nucleic acid binding"/>
    <property type="evidence" value="ECO:0007669"/>
    <property type="project" value="InterPro"/>
</dbReference>
<keyword evidence="3" id="KW-1185">Reference proteome</keyword>
<proteinExistence type="predicted"/>
<name>A0A4Y2A8C7_ARAVE</name>
<evidence type="ECO:0000313" key="2">
    <source>
        <dbReference type="EMBL" id="GBL75575.1"/>
    </source>
</evidence>
<organism evidence="2 3">
    <name type="scientific">Araneus ventricosus</name>
    <name type="common">Orbweaver spider</name>
    <name type="synonym">Epeira ventricosa</name>
    <dbReference type="NCBI Taxonomy" id="182803"/>
    <lineage>
        <taxon>Eukaryota</taxon>
        <taxon>Metazoa</taxon>
        <taxon>Ecdysozoa</taxon>
        <taxon>Arthropoda</taxon>
        <taxon>Chelicerata</taxon>
        <taxon>Arachnida</taxon>
        <taxon>Araneae</taxon>
        <taxon>Araneomorphae</taxon>
        <taxon>Entelegynae</taxon>
        <taxon>Araneoidea</taxon>
        <taxon>Araneidae</taxon>
        <taxon>Araneus</taxon>
    </lineage>
</organism>
<sequence>MDYFFTEGDGIFEGDNARDHRARIVDNWFQEHEGSFTHLILPPQDPDFNPIAVLWDVLQRELGAETNLSLYIEDLGDKLLLLWSKIFIQTLHKLI</sequence>
<dbReference type="EMBL" id="BGPR01000008">
    <property type="protein sequence ID" value="GBL75575.1"/>
    <property type="molecule type" value="Genomic_DNA"/>
</dbReference>
<dbReference type="AlphaFoldDB" id="A0A4Y2A8C7"/>
<dbReference type="InterPro" id="IPR038717">
    <property type="entry name" value="Tc1-like_DDE_dom"/>
</dbReference>
<dbReference type="InterPro" id="IPR036397">
    <property type="entry name" value="RNaseH_sf"/>
</dbReference>
<comment type="caution">
    <text evidence="2">The sequence shown here is derived from an EMBL/GenBank/DDBJ whole genome shotgun (WGS) entry which is preliminary data.</text>
</comment>
<evidence type="ECO:0000313" key="3">
    <source>
        <dbReference type="Proteomes" id="UP000499080"/>
    </source>
</evidence>
<evidence type="ECO:0000259" key="1">
    <source>
        <dbReference type="Pfam" id="PF13358"/>
    </source>
</evidence>
<accession>A0A4Y2A8C7</accession>
<dbReference type="Pfam" id="PF13358">
    <property type="entry name" value="DDE_3"/>
    <property type="match status" value="1"/>
</dbReference>
<dbReference type="Gene3D" id="3.30.420.10">
    <property type="entry name" value="Ribonuclease H-like superfamily/Ribonuclease H"/>
    <property type="match status" value="1"/>
</dbReference>